<feature type="domain" description="HTH cro/C1-type" evidence="1">
    <location>
        <begin position="62"/>
        <end position="117"/>
    </location>
</feature>
<name>A0A4S1CDG2_9BACT</name>
<dbReference type="SUPFAM" id="SSF47413">
    <property type="entry name" value="lambda repressor-like DNA-binding domains"/>
    <property type="match status" value="1"/>
</dbReference>
<dbReference type="InterPro" id="IPR010982">
    <property type="entry name" value="Lambda_DNA-bd_dom_sf"/>
</dbReference>
<dbReference type="InterPro" id="IPR001387">
    <property type="entry name" value="Cro/C1-type_HTH"/>
</dbReference>
<dbReference type="CDD" id="cd00093">
    <property type="entry name" value="HTH_XRE"/>
    <property type="match status" value="1"/>
</dbReference>
<comment type="caution">
    <text evidence="2">The sequence shown here is derived from an EMBL/GenBank/DDBJ whole genome shotgun (WGS) entry which is preliminary data.</text>
</comment>
<dbReference type="Gene3D" id="1.10.260.40">
    <property type="entry name" value="lambda repressor-like DNA-binding domains"/>
    <property type="match status" value="1"/>
</dbReference>
<dbReference type="Pfam" id="PF01381">
    <property type="entry name" value="HTH_3"/>
    <property type="match status" value="1"/>
</dbReference>
<accession>A0A4S1CDG2</accession>
<reference evidence="2 3" key="1">
    <citation type="submission" date="2019-04" db="EMBL/GenBank/DDBJ databases">
        <title>Geobacter oryzae sp. nov., ferric-reducing bacteria isolated from paddy soil.</title>
        <authorList>
            <person name="Xu Z."/>
            <person name="Masuda Y."/>
            <person name="Itoh H."/>
            <person name="Senoo K."/>
        </authorList>
    </citation>
    <scope>NUCLEOTIDE SEQUENCE [LARGE SCALE GENOMIC DNA]</scope>
    <source>
        <strain evidence="2 3">Red111</strain>
    </source>
</reference>
<keyword evidence="3" id="KW-1185">Reference proteome</keyword>
<evidence type="ECO:0000313" key="3">
    <source>
        <dbReference type="Proteomes" id="UP000306416"/>
    </source>
</evidence>
<dbReference type="SMART" id="SM00530">
    <property type="entry name" value="HTH_XRE"/>
    <property type="match status" value="1"/>
</dbReference>
<dbReference type="Proteomes" id="UP000306416">
    <property type="component" value="Unassembled WGS sequence"/>
</dbReference>
<gene>
    <name evidence="2" type="ORF">E4633_12030</name>
</gene>
<dbReference type="PROSITE" id="PS50943">
    <property type="entry name" value="HTH_CROC1"/>
    <property type="match status" value="1"/>
</dbReference>
<sequence>MLERTKKPPTDKKAEARFIGSQDEIKLLRSYAKEIGVLEANEYVTIEEAFPGYAENAQGMALKGARHREGMTQRQLAELTGIPQRHISELESGKRQMGREWARKLAEALNVSDYRVFL</sequence>
<dbReference type="GO" id="GO:0003677">
    <property type="term" value="F:DNA binding"/>
    <property type="evidence" value="ECO:0007669"/>
    <property type="project" value="InterPro"/>
</dbReference>
<protein>
    <submittedName>
        <fullName evidence="2">XRE family transcriptional regulator</fullName>
    </submittedName>
</protein>
<proteinExistence type="predicted"/>
<evidence type="ECO:0000313" key="2">
    <source>
        <dbReference type="EMBL" id="TGU71070.1"/>
    </source>
</evidence>
<dbReference type="AlphaFoldDB" id="A0A4S1CDG2"/>
<organism evidence="2 3">
    <name type="scientific">Geomonas terrae</name>
    <dbReference type="NCBI Taxonomy" id="2562681"/>
    <lineage>
        <taxon>Bacteria</taxon>
        <taxon>Pseudomonadati</taxon>
        <taxon>Thermodesulfobacteriota</taxon>
        <taxon>Desulfuromonadia</taxon>
        <taxon>Geobacterales</taxon>
        <taxon>Geobacteraceae</taxon>
        <taxon>Geomonas</taxon>
    </lineage>
</organism>
<evidence type="ECO:0000259" key="1">
    <source>
        <dbReference type="PROSITE" id="PS50943"/>
    </source>
</evidence>
<dbReference type="RefSeq" id="WP_135870509.1">
    <property type="nucleotide sequence ID" value="NZ_SRSC01000003.1"/>
</dbReference>
<dbReference type="EMBL" id="SRSC01000003">
    <property type="protein sequence ID" value="TGU71070.1"/>
    <property type="molecule type" value="Genomic_DNA"/>
</dbReference>